<evidence type="ECO:0000256" key="2">
    <source>
        <dbReference type="ARBA" id="ARBA00023157"/>
    </source>
</evidence>
<dbReference type="Ensembl" id="ENSSRHT00000098936.1">
    <property type="protein sequence ID" value="ENSSRHP00000096325.1"/>
    <property type="gene ID" value="ENSSRHG00000047307.1"/>
</dbReference>
<name>A0A673N2Q5_9TELE</name>
<organism evidence="6 7">
    <name type="scientific">Sinocyclocheilus rhinocerous</name>
    <dbReference type="NCBI Taxonomy" id="307959"/>
    <lineage>
        <taxon>Eukaryota</taxon>
        <taxon>Metazoa</taxon>
        <taxon>Chordata</taxon>
        <taxon>Craniata</taxon>
        <taxon>Vertebrata</taxon>
        <taxon>Euteleostomi</taxon>
        <taxon>Actinopterygii</taxon>
        <taxon>Neopterygii</taxon>
        <taxon>Teleostei</taxon>
        <taxon>Ostariophysi</taxon>
        <taxon>Cypriniformes</taxon>
        <taxon>Cyprinidae</taxon>
        <taxon>Cyprininae</taxon>
        <taxon>Sinocyclocheilus</taxon>
    </lineage>
</organism>
<dbReference type="SUPFAM" id="SSF57535">
    <property type="entry name" value="Complement control module/SCR domain"/>
    <property type="match status" value="1"/>
</dbReference>
<dbReference type="AlphaFoldDB" id="A0A673N2Q5"/>
<proteinExistence type="predicted"/>
<keyword evidence="3" id="KW-0768">Sushi</keyword>
<dbReference type="CDD" id="cd00041">
    <property type="entry name" value="CUB"/>
    <property type="match status" value="2"/>
</dbReference>
<sequence length="304" mass="33300">MAVMNSYIFFSFSLFKGFIYTCGGTLKGKNGTIESPGFPHGYPNGANCTWVIVAEERSRIHIVFQSFAVEEEYDFLSLYDGHPHPANFRTRIKLRSSTGPLLRLILASSICLSSELQSSSCGNPGVPAKGILNGTSFNVGDRIRYHCVAGYTLDGHAQLTCVTSTSNVAVWDFPIPICRAEDTCGGTFRGSSGTISSPDFQKDYQSSGECTWTILADPGDTISLVFTEFQMDSKLDSLEVEGSDPPTIWLSGINIPVPIVSNKNWLRLHFVTDNSHRHKGFSAQYQGYKCLSHCASIQTCARCA</sequence>
<dbReference type="PROSITE" id="PS50923">
    <property type="entry name" value="SUSHI"/>
    <property type="match status" value="1"/>
</dbReference>
<dbReference type="PROSITE" id="PS01180">
    <property type="entry name" value="CUB"/>
    <property type="match status" value="2"/>
</dbReference>
<feature type="domain" description="CUB" evidence="4">
    <location>
        <begin position="22"/>
        <end position="83"/>
    </location>
</feature>
<dbReference type="Pfam" id="PF00084">
    <property type="entry name" value="Sushi"/>
    <property type="match status" value="1"/>
</dbReference>
<keyword evidence="7" id="KW-1185">Reference proteome</keyword>
<evidence type="ECO:0000256" key="1">
    <source>
        <dbReference type="ARBA" id="ARBA00022737"/>
    </source>
</evidence>
<dbReference type="InterPro" id="IPR000436">
    <property type="entry name" value="Sushi_SCR_CCP_dom"/>
</dbReference>
<evidence type="ECO:0000256" key="3">
    <source>
        <dbReference type="PROSITE-ProRule" id="PRU00302"/>
    </source>
</evidence>
<dbReference type="PANTHER" id="PTHR24251:SF37">
    <property type="entry name" value="CUB DOMAIN-CONTAINING PROTEIN"/>
    <property type="match status" value="1"/>
</dbReference>
<dbReference type="CDD" id="cd00033">
    <property type="entry name" value="CCP"/>
    <property type="match status" value="1"/>
</dbReference>
<evidence type="ECO:0000313" key="6">
    <source>
        <dbReference type="Ensembl" id="ENSSRHP00000096325.1"/>
    </source>
</evidence>
<dbReference type="Proteomes" id="UP000472270">
    <property type="component" value="Unassembled WGS sequence"/>
</dbReference>
<dbReference type="PANTHER" id="PTHR24251">
    <property type="entry name" value="OVOCHYMASE-RELATED"/>
    <property type="match status" value="1"/>
</dbReference>
<dbReference type="SMART" id="SM00042">
    <property type="entry name" value="CUB"/>
    <property type="match status" value="2"/>
</dbReference>
<dbReference type="InterPro" id="IPR035976">
    <property type="entry name" value="Sushi/SCR/CCP_sf"/>
</dbReference>
<dbReference type="InterPro" id="IPR035914">
    <property type="entry name" value="Sperma_CUB_dom_sf"/>
</dbReference>
<dbReference type="Pfam" id="PF00431">
    <property type="entry name" value="CUB"/>
    <property type="match status" value="2"/>
</dbReference>
<keyword evidence="1" id="KW-0677">Repeat</keyword>
<dbReference type="SMART" id="SM00032">
    <property type="entry name" value="CCP"/>
    <property type="match status" value="1"/>
</dbReference>
<dbReference type="SUPFAM" id="SSF49854">
    <property type="entry name" value="Spermadhesin, CUB domain"/>
    <property type="match status" value="2"/>
</dbReference>
<feature type="domain" description="CUB" evidence="4">
    <location>
        <begin position="184"/>
        <end position="288"/>
    </location>
</feature>
<evidence type="ECO:0000259" key="4">
    <source>
        <dbReference type="PROSITE" id="PS01180"/>
    </source>
</evidence>
<accession>A0A673N2Q5</accession>
<gene>
    <name evidence="6" type="primary">LOC107756877</name>
</gene>
<comment type="caution">
    <text evidence="3">Lacks conserved residue(s) required for the propagation of feature annotation.</text>
</comment>
<dbReference type="Gene3D" id="2.10.70.10">
    <property type="entry name" value="Complement Module, domain 1"/>
    <property type="match status" value="1"/>
</dbReference>
<feature type="domain" description="Sushi" evidence="5">
    <location>
        <begin position="119"/>
        <end position="180"/>
    </location>
</feature>
<protein>
    <submittedName>
        <fullName evidence="6">CUB and sushi domain-containing protein 3-like</fullName>
    </submittedName>
</protein>
<keyword evidence="2" id="KW-1015">Disulfide bond</keyword>
<dbReference type="InterPro" id="IPR000859">
    <property type="entry name" value="CUB_dom"/>
</dbReference>
<reference evidence="6" key="1">
    <citation type="submission" date="2025-08" db="UniProtKB">
        <authorList>
            <consortium name="Ensembl"/>
        </authorList>
    </citation>
    <scope>IDENTIFICATION</scope>
</reference>
<evidence type="ECO:0000259" key="5">
    <source>
        <dbReference type="PROSITE" id="PS50923"/>
    </source>
</evidence>
<dbReference type="Gene3D" id="2.60.120.290">
    <property type="entry name" value="Spermadhesin, CUB domain"/>
    <property type="match status" value="2"/>
</dbReference>
<reference evidence="6" key="2">
    <citation type="submission" date="2025-09" db="UniProtKB">
        <authorList>
            <consortium name="Ensembl"/>
        </authorList>
    </citation>
    <scope>IDENTIFICATION</scope>
</reference>
<evidence type="ECO:0000313" key="7">
    <source>
        <dbReference type="Proteomes" id="UP000472270"/>
    </source>
</evidence>